<accession>A0A8R1TZ59</accession>
<reference evidence="1" key="2">
    <citation type="submission" date="2022-06" db="UniProtKB">
        <authorList>
            <consortium name="EnsemblMetazoa"/>
        </authorList>
    </citation>
    <scope>IDENTIFICATION</scope>
</reference>
<dbReference type="AlphaFoldDB" id="A0A8R1TZ59"/>
<dbReference type="EnsemblMetazoa" id="OVOC6905.1">
    <property type="protein sequence ID" value="OVOC6905.1"/>
    <property type="gene ID" value="WBGene00243714"/>
</dbReference>
<name>A0A8R1TZ59_ONCVO</name>
<organism evidence="1 2">
    <name type="scientific">Onchocerca volvulus</name>
    <dbReference type="NCBI Taxonomy" id="6282"/>
    <lineage>
        <taxon>Eukaryota</taxon>
        <taxon>Metazoa</taxon>
        <taxon>Ecdysozoa</taxon>
        <taxon>Nematoda</taxon>
        <taxon>Chromadorea</taxon>
        <taxon>Rhabditida</taxon>
        <taxon>Spirurina</taxon>
        <taxon>Spiruromorpha</taxon>
        <taxon>Filarioidea</taxon>
        <taxon>Onchocercidae</taxon>
        <taxon>Onchocerca</taxon>
    </lineage>
</organism>
<evidence type="ECO:0000313" key="2">
    <source>
        <dbReference type="Proteomes" id="UP000024404"/>
    </source>
</evidence>
<dbReference type="EMBL" id="CMVM020000181">
    <property type="status" value="NOT_ANNOTATED_CDS"/>
    <property type="molecule type" value="Genomic_DNA"/>
</dbReference>
<keyword evidence="2" id="KW-1185">Reference proteome</keyword>
<evidence type="ECO:0000313" key="1">
    <source>
        <dbReference type="EnsemblMetazoa" id="OVOC6905.1"/>
    </source>
</evidence>
<protein>
    <submittedName>
        <fullName evidence="1">Uncharacterized protein</fullName>
    </submittedName>
</protein>
<proteinExistence type="predicted"/>
<reference evidence="2" key="1">
    <citation type="submission" date="2013-10" db="EMBL/GenBank/DDBJ databases">
        <title>Genome sequencing of Onchocerca volvulus.</title>
        <authorList>
            <person name="Cotton J."/>
            <person name="Tsai J."/>
            <person name="Stanley E."/>
            <person name="Tracey A."/>
            <person name="Holroyd N."/>
            <person name="Lustigman S."/>
            <person name="Berriman M."/>
        </authorList>
    </citation>
    <scope>NUCLEOTIDE SEQUENCE</scope>
</reference>
<dbReference type="Proteomes" id="UP000024404">
    <property type="component" value="Unassembled WGS sequence"/>
</dbReference>
<sequence length="150" mass="16668">MLENISFCLNSAHRSDKQCVKKDGTIAMTSLGSIATIFICAVACEFFEIPNITLMTSRVQATLLETATTSLRKVPSSVQMSTMAGVYAHSQQKRSFSSAYSFRQGTDNTAPNTSLADLCQMQKLLVTFLIRKSPYDYCHSNHELICNEHK</sequence>